<name>G4U117_SERID</name>
<proteinExistence type="predicted"/>
<comment type="caution">
    <text evidence="2">The sequence shown here is derived from an EMBL/GenBank/DDBJ whole genome shotgun (WGS) entry which is preliminary data.</text>
</comment>
<protein>
    <submittedName>
        <fullName evidence="2">Uncharacterized protein</fullName>
    </submittedName>
</protein>
<organism evidence="2 3">
    <name type="scientific">Serendipita indica (strain DSM 11827)</name>
    <name type="common">Root endophyte fungus</name>
    <name type="synonym">Piriformospora indica</name>
    <dbReference type="NCBI Taxonomy" id="1109443"/>
    <lineage>
        <taxon>Eukaryota</taxon>
        <taxon>Fungi</taxon>
        <taxon>Dikarya</taxon>
        <taxon>Basidiomycota</taxon>
        <taxon>Agaricomycotina</taxon>
        <taxon>Agaricomycetes</taxon>
        <taxon>Sebacinales</taxon>
        <taxon>Serendipitaceae</taxon>
        <taxon>Serendipita</taxon>
    </lineage>
</organism>
<gene>
    <name evidence="1" type="ORF">PIIN_11232</name>
    <name evidence="2" type="ORF">PIIN_11238</name>
</gene>
<reference evidence="2" key="2">
    <citation type="submission" date="2011-05" db="EMBL/GenBank/DDBJ databases">
        <authorList>
            <person name="MIPS"/>
        </authorList>
    </citation>
    <scope>NUCLEOTIDE SEQUENCE</scope>
    <source>
        <strain evidence="2">DSM 11827</strain>
    </source>
</reference>
<evidence type="ECO:0000313" key="2">
    <source>
        <dbReference type="EMBL" id="CCA77260.1"/>
    </source>
</evidence>
<reference evidence="2 3" key="1">
    <citation type="journal article" date="2011" name="PLoS Pathog.">
        <title>Endophytic Life Strategies Decoded by Genome and Transcriptome Analyses of the Mutualistic Root Symbiont Piriformospora indica.</title>
        <authorList>
            <person name="Zuccaro A."/>
            <person name="Lahrmann U."/>
            <person name="Guldener U."/>
            <person name="Langen G."/>
            <person name="Pfiffi S."/>
            <person name="Biedenkopf D."/>
            <person name="Wong P."/>
            <person name="Samans B."/>
            <person name="Grimm C."/>
            <person name="Basiewicz M."/>
            <person name="Murat C."/>
            <person name="Martin F."/>
            <person name="Kogel K.H."/>
        </authorList>
    </citation>
    <scope>NUCLEOTIDE SEQUENCE [LARGE SCALE GENOMIC DNA]</scope>
    <source>
        <strain evidence="2 3">DSM 11827</strain>
    </source>
</reference>
<dbReference type="EMBL" id="CAFZ01001420">
    <property type="protein sequence ID" value="CCA77260.1"/>
    <property type="molecule type" value="Genomic_DNA"/>
</dbReference>
<evidence type="ECO:0000313" key="3">
    <source>
        <dbReference type="Proteomes" id="UP000007148"/>
    </source>
</evidence>
<evidence type="ECO:0000313" key="1">
    <source>
        <dbReference type="EMBL" id="CCA77252.1"/>
    </source>
</evidence>
<keyword evidence="3" id="KW-1185">Reference proteome</keyword>
<dbReference type="EMBL" id="CAFZ01001413">
    <property type="protein sequence ID" value="CCA77252.1"/>
    <property type="molecule type" value="Genomic_DNA"/>
</dbReference>
<dbReference type="HOGENOM" id="CLU_3438385_0_0_1"/>
<dbReference type="Proteomes" id="UP000007148">
    <property type="component" value="Unassembled WGS sequence"/>
</dbReference>
<dbReference type="InParanoid" id="G4U117"/>
<sequence length="10" mass="1180">MAVERKIYGN</sequence>
<accession>G4U117</accession>